<dbReference type="GO" id="GO:0016758">
    <property type="term" value="F:hexosyltransferase activity"/>
    <property type="evidence" value="ECO:0007669"/>
    <property type="project" value="UniProtKB-ARBA"/>
</dbReference>
<keyword evidence="2" id="KW-0808">Transferase</keyword>
<dbReference type="GeneID" id="97989090"/>
<comment type="caution">
    <text evidence="2">The sequence shown here is derived from an EMBL/GenBank/DDBJ whole genome shotgun (WGS) entry which is preliminary data.</text>
</comment>
<evidence type="ECO:0000259" key="1">
    <source>
        <dbReference type="Pfam" id="PF00535"/>
    </source>
</evidence>
<dbReference type="SUPFAM" id="SSF53448">
    <property type="entry name" value="Nucleotide-diphospho-sugar transferases"/>
    <property type="match status" value="1"/>
</dbReference>
<dbReference type="PANTHER" id="PTHR22916:SF3">
    <property type="entry name" value="UDP-GLCNAC:BETAGAL BETA-1,3-N-ACETYLGLUCOSAMINYLTRANSFERASE-LIKE PROTEIN 1"/>
    <property type="match status" value="1"/>
</dbReference>
<name>A0A3E3HZU3_9FIRM</name>
<reference evidence="2" key="1">
    <citation type="submission" date="2018-08" db="EMBL/GenBank/DDBJ databases">
        <title>A genome reference for cultivated species of the human gut microbiota.</title>
        <authorList>
            <person name="Zou Y."/>
            <person name="Xue W."/>
            <person name="Luo G."/>
        </authorList>
    </citation>
    <scope>NUCLEOTIDE SEQUENCE [LARGE SCALE GENOMIC DNA]</scope>
    <source>
        <strain evidence="2">TF05-5AC</strain>
    </source>
</reference>
<dbReference type="Gene3D" id="3.90.550.10">
    <property type="entry name" value="Spore Coat Polysaccharide Biosynthesis Protein SpsA, Chain A"/>
    <property type="match status" value="1"/>
</dbReference>
<evidence type="ECO:0000313" key="3">
    <source>
        <dbReference type="Proteomes" id="UP000260812"/>
    </source>
</evidence>
<dbReference type="InterPro" id="IPR001173">
    <property type="entry name" value="Glyco_trans_2-like"/>
</dbReference>
<accession>A0A3E3HZU3</accession>
<dbReference type="InterPro" id="IPR029044">
    <property type="entry name" value="Nucleotide-diphossugar_trans"/>
</dbReference>
<dbReference type="PANTHER" id="PTHR22916">
    <property type="entry name" value="GLYCOSYLTRANSFERASE"/>
    <property type="match status" value="1"/>
</dbReference>
<keyword evidence="3" id="KW-1185">Reference proteome</keyword>
<dbReference type="AlphaFoldDB" id="A0A3E3HZU3"/>
<feature type="domain" description="Glycosyltransferase 2-like" evidence="1">
    <location>
        <begin position="7"/>
        <end position="114"/>
    </location>
</feature>
<gene>
    <name evidence="2" type="ORF">DXC51_20000</name>
</gene>
<dbReference type="EMBL" id="QVLV01000016">
    <property type="protein sequence ID" value="RGE57338.1"/>
    <property type="molecule type" value="Genomic_DNA"/>
</dbReference>
<proteinExistence type="predicted"/>
<organism evidence="2 3">
    <name type="scientific">Eisenbergiella massiliensis</name>
    <dbReference type="NCBI Taxonomy" id="1720294"/>
    <lineage>
        <taxon>Bacteria</taxon>
        <taxon>Bacillati</taxon>
        <taxon>Bacillota</taxon>
        <taxon>Clostridia</taxon>
        <taxon>Lachnospirales</taxon>
        <taxon>Lachnospiraceae</taxon>
        <taxon>Eisenbergiella</taxon>
    </lineage>
</organism>
<protein>
    <submittedName>
        <fullName evidence="2">Glycosyltransferase</fullName>
    </submittedName>
</protein>
<evidence type="ECO:0000313" key="2">
    <source>
        <dbReference type="EMBL" id="RGE57338.1"/>
    </source>
</evidence>
<dbReference type="Proteomes" id="UP000260812">
    <property type="component" value="Unassembled WGS sequence"/>
</dbReference>
<dbReference type="CDD" id="cd00761">
    <property type="entry name" value="Glyco_tranf_GTA_type"/>
    <property type="match status" value="1"/>
</dbReference>
<sequence length="318" mass="36625">MDIPKVSICIPAYNNATEVKRLLESIRMQTFRDLEIILTDDSTNEEIAELVKSSGWEDIRYIHNEKPLGHIFNWNKSLSEAQGEYIKIMFSDDWFTAPDSLEKMVSLLDRTPEASLAFCGTMQVMLPEDEQAVQGDLADGSGQPGKKAYARAAADWYTDRLAADYRNLFLGNEIGAPSATLYRACGAMFDEKSNWASDMFLYFEILSRNPRFVCTQEPLISIGIHEAQYTGMFEEKDLRKFNDTLYMYEKYQLRESQACREYMLRQILKFRQGWETAGQCGISRGEYLKQGISWFWENTVLGYWNGAMHKLGIRKIEG</sequence>
<dbReference type="Pfam" id="PF00535">
    <property type="entry name" value="Glycos_transf_2"/>
    <property type="match status" value="1"/>
</dbReference>
<dbReference type="RefSeq" id="WP_021636944.1">
    <property type="nucleotide sequence ID" value="NZ_CANNOQ010000174.1"/>
</dbReference>